<dbReference type="Pfam" id="PF05226">
    <property type="entry name" value="CHASE2"/>
    <property type="match status" value="1"/>
</dbReference>
<keyword evidence="5" id="KW-1185">Reference proteome</keyword>
<protein>
    <submittedName>
        <fullName evidence="4">Adenylate/guanylate cyclase domain-containing protein</fullName>
        <ecNumber evidence="4">4.6.1.-</ecNumber>
    </submittedName>
</protein>
<feature type="transmembrane region" description="Helical" evidence="1">
    <location>
        <begin position="342"/>
        <end position="361"/>
    </location>
</feature>
<dbReference type="GO" id="GO:0016829">
    <property type="term" value="F:lyase activity"/>
    <property type="evidence" value="ECO:0007669"/>
    <property type="project" value="UniProtKB-KW"/>
</dbReference>
<dbReference type="Proteomes" id="UP001181355">
    <property type="component" value="Chromosome"/>
</dbReference>
<feature type="domain" description="Guanylate cyclase" evidence="3">
    <location>
        <begin position="470"/>
        <end position="602"/>
    </location>
</feature>
<dbReference type="InterPro" id="IPR050697">
    <property type="entry name" value="Adenylyl/Guanylyl_Cyclase_3/4"/>
</dbReference>
<dbReference type="Gene3D" id="3.30.70.1230">
    <property type="entry name" value="Nucleotide cyclase"/>
    <property type="match status" value="1"/>
</dbReference>
<dbReference type="EC" id="4.6.1.-" evidence="4"/>
<evidence type="ECO:0000256" key="1">
    <source>
        <dbReference type="SAM" id="Phobius"/>
    </source>
</evidence>
<dbReference type="PANTHER" id="PTHR43081">
    <property type="entry name" value="ADENYLATE CYCLASE, TERMINAL-DIFFERENTIATION SPECIFIC-RELATED"/>
    <property type="match status" value="1"/>
</dbReference>
<dbReference type="PROSITE" id="PS50125">
    <property type="entry name" value="GUANYLATE_CYCLASE_2"/>
    <property type="match status" value="1"/>
</dbReference>
<evidence type="ECO:0000256" key="2">
    <source>
        <dbReference type="SAM" id="SignalP"/>
    </source>
</evidence>
<evidence type="ECO:0000313" key="4">
    <source>
        <dbReference type="EMBL" id="WMW81079.1"/>
    </source>
</evidence>
<gene>
    <name evidence="4" type="ORF">RF679_02065</name>
</gene>
<feature type="transmembrane region" description="Helical" evidence="1">
    <location>
        <begin position="373"/>
        <end position="397"/>
    </location>
</feature>
<sequence>MRQRKIQFLALAFALLLSLFADTLMPEFVAPVDHTLSDWRTRTAIRFQHWLLDRRGEDAIERRFIIVDIDEKTFNEQGAWPWRREKVAELLRILTDEYQVASVALDIVFPEVRADDNSVAKQMAKPVVTGAVVYDLLERRLPAIESGLPKSMLVSNPGKVPAFLGAPSKANHPNIMPKQVGHITPIFDSDGTIRHLPPVICDSRKSGECRPLLEIVAYANLFQSPNFALQANSNWFGAPAHLVLSDGEGDVFAKVPLRRDGAIVVPYRHHFRDWTMVSATDILKRRANADILRGTIVLLGSTALGMGDVVSTPVRSEAAGLEPHAEVLSALFENNFLYEPKAAKLVVFVVLLAFAALLIGAMKTVQRPFAAAFIYPVWMIGSILAGVLVVMLSMLWGDLLLPVVPFFLFPFFAVFFCVLAEYYRANKQKLGILNVLSTYLPRQVARHLSDQTVASVDGEIGIDASQREMTVLFADIRGFTGLVEKCSPELVATIMHRVFTEMANAVVNHGGTIDKFIGDAVMAFWNAPDEDPNHAMHAFEAALEMVRRIDGLAEFCDSLGVEPVTIGIGIETGATLVGHFGSSHRRTYTALGETVVLASRIEGLSLNYDRSILVGPNCALQLDQSRLEYMGRAKIRGRQQLVDLFAPKKDELTH</sequence>
<evidence type="ECO:0000259" key="3">
    <source>
        <dbReference type="PROSITE" id="PS50125"/>
    </source>
</evidence>
<feature type="transmembrane region" description="Helical" evidence="1">
    <location>
        <begin position="403"/>
        <end position="423"/>
    </location>
</feature>
<dbReference type="Pfam" id="PF00211">
    <property type="entry name" value="Guanylate_cyc"/>
    <property type="match status" value="1"/>
</dbReference>
<feature type="chain" id="PRO_5047077644" evidence="2">
    <location>
        <begin position="22"/>
        <end position="654"/>
    </location>
</feature>
<feature type="signal peptide" evidence="2">
    <location>
        <begin position="1"/>
        <end position="21"/>
    </location>
</feature>
<keyword evidence="1" id="KW-0472">Membrane</keyword>
<keyword evidence="1" id="KW-1133">Transmembrane helix</keyword>
<proteinExistence type="predicted"/>
<dbReference type="RefSeq" id="WP_309482569.1">
    <property type="nucleotide sequence ID" value="NZ_CP133720.1"/>
</dbReference>
<evidence type="ECO:0000313" key="5">
    <source>
        <dbReference type="Proteomes" id="UP001181355"/>
    </source>
</evidence>
<dbReference type="EMBL" id="CP133720">
    <property type="protein sequence ID" value="WMW81079.1"/>
    <property type="molecule type" value="Genomic_DNA"/>
</dbReference>
<dbReference type="SMART" id="SM01080">
    <property type="entry name" value="CHASE2"/>
    <property type="match status" value="1"/>
</dbReference>
<dbReference type="SMART" id="SM00044">
    <property type="entry name" value="CYCc"/>
    <property type="match status" value="1"/>
</dbReference>
<keyword evidence="4" id="KW-0456">Lyase</keyword>
<dbReference type="SUPFAM" id="SSF55073">
    <property type="entry name" value="Nucleotide cyclase"/>
    <property type="match status" value="1"/>
</dbReference>
<dbReference type="PANTHER" id="PTHR43081:SF1">
    <property type="entry name" value="ADENYLATE CYCLASE, TERMINAL-DIFFERENTIATION SPECIFIC"/>
    <property type="match status" value="1"/>
</dbReference>
<name>A0ABY9RJR8_9BURK</name>
<dbReference type="InterPro" id="IPR029787">
    <property type="entry name" value="Nucleotide_cyclase"/>
</dbReference>
<dbReference type="CDD" id="cd07302">
    <property type="entry name" value="CHD"/>
    <property type="match status" value="1"/>
</dbReference>
<accession>A0ABY9RJR8</accession>
<organism evidence="4 5">
    <name type="scientific">Undibacterium cyanobacteriorum</name>
    <dbReference type="NCBI Taxonomy" id="3073561"/>
    <lineage>
        <taxon>Bacteria</taxon>
        <taxon>Pseudomonadati</taxon>
        <taxon>Pseudomonadota</taxon>
        <taxon>Betaproteobacteria</taxon>
        <taxon>Burkholderiales</taxon>
        <taxon>Oxalobacteraceae</taxon>
        <taxon>Undibacterium</taxon>
    </lineage>
</organism>
<keyword evidence="2" id="KW-0732">Signal</keyword>
<reference evidence="4" key="1">
    <citation type="submission" date="2023-09" db="EMBL/GenBank/DDBJ databases">
        <title>Undibacterium sp. 20NA77.5 isolated from freshwater.</title>
        <authorList>
            <person name="Le V."/>
            <person name="Ko S.-R."/>
            <person name="Ahn C.-Y."/>
            <person name="Oh H.-M."/>
        </authorList>
    </citation>
    <scope>NUCLEOTIDE SEQUENCE</scope>
    <source>
        <strain evidence="4">20NA77.5</strain>
    </source>
</reference>
<keyword evidence="1" id="KW-0812">Transmembrane</keyword>
<dbReference type="InterPro" id="IPR001054">
    <property type="entry name" value="A/G_cyclase"/>
</dbReference>
<dbReference type="InterPro" id="IPR007890">
    <property type="entry name" value="CHASE2"/>
</dbReference>